<name>A0A0G4GFN3_VITBC</name>
<organism evidence="1 2">
    <name type="scientific">Vitrella brassicaformis (strain CCMP3155)</name>
    <dbReference type="NCBI Taxonomy" id="1169540"/>
    <lineage>
        <taxon>Eukaryota</taxon>
        <taxon>Sar</taxon>
        <taxon>Alveolata</taxon>
        <taxon>Colpodellida</taxon>
        <taxon>Vitrellaceae</taxon>
        <taxon>Vitrella</taxon>
    </lineage>
</organism>
<keyword evidence="2" id="KW-1185">Reference proteome</keyword>
<dbReference type="Proteomes" id="UP000041254">
    <property type="component" value="Unassembled WGS sequence"/>
</dbReference>
<gene>
    <name evidence="1" type="ORF">Vbra_352</name>
</gene>
<protein>
    <submittedName>
        <fullName evidence="1">Uncharacterized protein</fullName>
    </submittedName>
</protein>
<evidence type="ECO:0000313" key="1">
    <source>
        <dbReference type="EMBL" id="CEM28337.1"/>
    </source>
</evidence>
<accession>A0A0G4GFN3</accession>
<reference evidence="1 2" key="1">
    <citation type="submission" date="2014-11" db="EMBL/GenBank/DDBJ databases">
        <authorList>
            <person name="Zhu J."/>
            <person name="Qi W."/>
            <person name="Song R."/>
        </authorList>
    </citation>
    <scope>NUCLEOTIDE SEQUENCE [LARGE SCALE GENOMIC DNA]</scope>
</reference>
<evidence type="ECO:0000313" key="2">
    <source>
        <dbReference type="Proteomes" id="UP000041254"/>
    </source>
</evidence>
<dbReference type="VEuPathDB" id="CryptoDB:Vbra_352"/>
<dbReference type="AlphaFoldDB" id="A0A0G4GFN3"/>
<sequence>MYTGVSSGALRKAVRPADASTTPSSIQPPESLCWKPLATNRAFFLSGFCLKTHLAWITRPSASSPLTFRPFAGFLTCFRLIDGVSHRSCLDAECIHKQVRPVWWCVRGPSRIAHASQSIPSLRMVVDKLRAGLQRSTESMGGFPAGRHEPSMPSVLGATIVAYQQHGNCPGRKFVCSEGLPHMDEAKTAPHTHMAQICRCVDGERPEGLGDAMTKE</sequence>
<dbReference type="EMBL" id="CDMY01000651">
    <property type="protein sequence ID" value="CEM28337.1"/>
    <property type="molecule type" value="Genomic_DNA"/>
</dbReference>
<dbReference type="InParanoid" id="A0A0G4GFN3"/>
<proteinExistence type="predicted"/>